<keyword evidence="1" id="KW-0472">Membrane</keyword>
<dbReference type="STRING" id="873513.HMPREF6485_1429"/>
<dbReference type="EMBL" id="AEPD01000027">
    <property type="protein sequence ID" value="EFU30615.1"/>
    <property type="molecule type" value="Genomic_DNA"/>
</dbReference>
<sequence length="153" mass="17088">MQMKISNNYILSFCIVALAVAAFVSVNRPLRFDRKRKARETAVIERIRLIGQAEKGYLQKHGVYTADFRQLTAEKLLADSLQFIPYSNGQRFVLQATVDVSPTGHRRPLVECSAPYEAYLNGLDENHIKRLIDDAMAAGKFPGVSIGDTNGTQ</sequence>
<dbReference type="AlphaFoldDB" id="E6K743"/>
<name>E6K743_9BACT</name>
<protein>
    <submittedName>
        <fullName evidence="2">Uncharacterized protein</fullName>
    </submittedName>
</protein>
<keyword evidence="3" id="KW-1185">Reference proteome</keyword>
<proteinExistence type="predicted"/>
<dbReference type="HOGENOM" id="CLU_084175_1_0_10"/>
<gene>
    <name evidence="2" type="ORF">HMPREF6485_1429</name>
</gene>
<organism evidence="2 3">
    <name type="scientific">Segatella buccae ATCC 33574</name>
    <dbReference type="NCBI Taxonomy" id="873513"/>
    <lineage>
        <taxon>Bacteria</taxon>
        <taxon>Pseudomonadati</taxon>
        <taxon>Bacteroidota</taxon>
        <taxon>Bacteroidia</taxon>
        <taxon>Bacteroidales</taxon>
        <taxon>Prevotellaceae</taxon>
        <taxon>Segatella</taxon>
    </lineage>
</organism>
<keyword evidence="1" id="KW-1133">Transmembrane helix</keyword>
<feature type="transmembrane region" description="Helical" evidence="1">
    <location>
        <begin position="6"/>
        <end position="26"/>
    </location>
</feature>
<evidence type="ECO:0000256" key="1">
    <source>
        <dbReference type="SAM" id="Phobius"/>
    </source>
</evidence>
<evidence type="ECO:0000313" key="2">
    <source>
        <dbReference type="EMBL" id="EFU30615.1"/>
    </source>
</evidence>
<accession>E6K743</accession>
<evidence type="ECO:0000313" key="3">
    <source>
        <dbReference type="Proteomes" id="UP000003112"/>
    </source>
</evidence>
<dbReference type="Proteomes" id="UP000003112">
    <property type="component" value="Unassembled WGS sequence"/>
</dbReference>
<reference evidence="2 3" key="1">
    <citation type="submission" date="2010-10" db="EMBL/GenBank/DDBJ databases">
        <authorList>
            <person name="Muzny D."/>
            <person name="Qin X."/>
            <person name="Deng J."/>
            <person name="Jiang H."/>
            <person name="Liu Y."/>
            <person name="Qu J."/>
            <person name="Song X.-Z."/>
            <person name="Zhang L."/>
            <person name="Thornton R."/>
            <person name="Coyle M."/>
            <person name="Francisco L."/>
            <person name="Jackson L."/>
            <person name="Javaid M."/>
            <person name="Korchina V."/>
            <person name="Kovar C."/>
            <person name="Mata R."/>
            <person name="Mathew T."/>
            <person name="Ngo R."/>
            <person name="Nguyen L."/>
            <person name="Nguyen N."/>
            <person name="Okwuonu G."/>
            <person name="Ongeri F."/>
            <person name="Pham C."/>
            <person name="Simmons D."/>
            <person name="Wilczek-Boney K."/>
            <person name="Hale W."/>
            <person name="Jakkamsetti A."/>
            <person name="Pham P."/>
            <person name="Ruth R."/>
            <person name="San Lucas F."/>
            <person name="Warren J."/>
            <person name="Zhang J."/>
            <person name="Zhao Z."/>
            <person name="Zhou C."/>
            <person name="Zhu D."/>
            <person name="Lee S."/>
            <person name="Bess C."/>
            <person name="Blankenburg K."/>
            <person name="Forbes L."/>
            <person name="Fu Q."/>
            <person name="Gubbala S."/>
            <person name="Hirani K."/>
            <person name="Jayaseelan J.C."/>
            <person name="Lara F."/>
            <person name="Munidasa M."/>
            <person name="Palculict T."/>
            <person name="Patil S."/>
            <person name="Pu L.-L."/>
            <person name="Saada N."/>
            <person name="Tang L."/>
            <person name="Weissenberger G."/>
            <person name="Zhu Y."/>
            <person name="Hemphill L."/>
            <person name="Shang Y."/>
            <person name="Youmans B."/>
            <person name="Ayvaz T."/>
            <person name="Ross M."/>
            <person name="Santibanez J."/>
            <person name="Aqrawi P."/>
            <person name="Gross S."/>
            <person name="Joshi V."/>
            <person name="Fowler G."/>
            <person name="Nazareth L."/>
            <person name="Reid J."/>
            <person name="Worley K."/>
            <person name="Petrosino J."/>
            <person name="Highlander S."/>
            <person name="Gibbs R."/>
        </authorList>
    </citation>
    <scope>NUCLEOTIDE SEQUENCE [LARGE SCALE GENOMIC DNA]</scope>
    <source>
        <strain evidence="2 3">ATCC 33574</strain>
    </source>
</reference>
<keyword evidence="1" id="KW-0812">Transmembrane</keyword>
<comment type="caution">
    <text evidence="2">The sequence shown here is derived from an EMBL/GenBank/DDBJ whole genome shotgun (WGS) entry which is preliminary data.</text>
</comment>